<accession>A0A0A8ZEI3</accession>
<name>A0A0A8ZEI3_ARUDO</name>
<evidence type="ECO:0000256" key="1">
    <source>
        <dbReference type="SAM" id="SignalP"/>
    </source>
</evidence>
<organism evidence="2">
    <name type="scientific">Arundo donax</name>
    <name type="common">Giant reed</name>
    <name type="synonym">Donax arundinaceus</name>
    <dbReference type="NCBI Taxonomy" id="35708"/>
    <lineage>
        <taxon>Eukaryota</taxon>
        <taxon>Viridiplantae</taxon>
        <taxon>Streptophyta</taxon>
        <taxon>Embryophyta</taxon>
        <taxon>Tracheophyta</taxon>
        <taxon>Spermatophyta</taxon>
        <taxon>Magnoliopsida</taxon>
        <taxon>Liliopsida</taxon>
        <taxon>Poales</taxon>
        <taxon>Poaceae</taxon>
        <taxon>PACMAD clade</taxon>
        <taxon>Arundinoideae</taxon>
        <taxon>Arundineae</taxon>
        <taxon>Arundo</taxon>
    </lineage>
</organism>
<reference evidence="2" key="2">
    <citation type="journal article" date="2015" name="Data Brief">
        <title>Shoot transcriptome of the giant reed, Arundo donax.</title>
        <authorList>
            <person name="Barrero R.A."/>
            <person name="Guerrero F.D."/>
            <person name="Moolhuijzen P."/>
            <person name="Goolsby J.A."/>
            <person name="Tidwell J."/>
            <person name="Bellgard S.E."/>
            <person name="Bellgard M.I."/>
        </authorList>
    </citation>
    <scope>NUCLEOTIDE SEQUENCE</scope>
    <source>
        <tissue evidence="2">Shoot tissue taken approximately 20 cm above the soil surface</tissue>
    </source>
</reference>
<dbReference type="AlphaFoldDB" id="A0A0A8ZEI3"/>
<protein>
    <submittedName>
        <fullName evidence="2">Uncharacterized protein</fullName>
    </submittedName>
</protein>
<sequence length="76" mass="9017">MCGAFLIFILFCASCKLEWHQILEFSSSKELKSRWWSFPYGSYSQGFFFDGIYFSFTAGKPGIREIWIFRSEFQSK</sequence>
<proteinExistence type="predicted"/>
<evidence type="ECO:0000313" key="2">
    <source>
        <dbReference type="EMBL" id="JAD33292.1"/>
    </source>
</evidence>
<feature type="chain" id="PRO_5002062220" evidence="1">
    <location>
        <begin position="18"/>
        <end position="76"/>
    </location>
</feature>
<reference evidence="2" key="1">
    <citation type="submission" date="2014-09" db="EMBL/GenBank/DDBJ databases">
        <authorList>
            <person name="Magalhaes I.L.F."/>
            <person name="Oliveira U."/>
            <person name="Santos F.R."/>
            <person name="Vidigal T.H.D.A."/>
            <person name="Brescovit A.D."/>
            <person name="Santos A.J."/>
        </authorList>
    </citation>
    <scope>NUCLEOTIDE SEQUENCE</scope>
    <source>
        <tissue evidence="2">Shoot tissue taken approximately 20 cm above the soil surface</tissue>
    </source>
</reference>
<dbReference type="EMBL" id="GBRH01264603">
    <property type="protein sequence ID" value="JAD33292.1"/>
    <property type="molecule type" value="Transcribed_RNA"/>
</dbReference>
<feature type="signal peptide" evidence="1">
    <location>
        <begin position="1"/>
        <end position="17"/>
    </location>
</feature>
<keyword evidence="1" id="KW-0732">Signal</keyword>